<protein>
    <submittedName>
        <fullName evidence="1">AvrD family macrolide biosynthetic protein</fullName>
    </submittedName>
</protein>
<name>A0AAX1K2Q3_STRMG</name>
<dbReference type="Proteomes" id="UP000595884">
    <property type="component" value="Chromosome"/>
</dbReference>
<dbReference type="InterPro" id="IPR008799">
    <property type="entry name" value="Pseudomon_AvrD"/>
</dbReference>
<dbReference type="RefSeq" id="WP_002266105.1">
    <property type="nucleotide sequence ID" value="NZ_CBCRTG010000004.1"/>
</dbReference>
<accession>A0AAX1K2Q3</accession>
<organism evidence="1 2">
    <name type="scientific">Streptococcus mutans</name>
    <dbReference type="NCBI Taxonomy" id="1309"/>
    <lineage>
        <taxon>Bacteria</taxon>
        <taxon>Bacillati</taxon>
        <taxon>Bacillota</taxon>
        <taxon>Bacilli</taxon>
        <taxon>Lactobacillales</taxon>
        <taxon>Streptococcaceae</taxon>
        <taxon>Streptococcus</taxon>
    </lineage>
</organism>
<proteinExistence type="predicted"/>
<reference evidence="2" key="1">
    <citation type="submission" date="2020-12" db="EMBL/GenBank/DDBJ databases">
        <authorList>
            <person name="Wen Z.T."/>
        </authorList>
    </citation>
    <scope>NUCLEOTIDE SEQUENCE [LARGE SCALE GENOMIC DNA]</scope>
    <source>
        <strain evidence="2">27-3</strain>
    </source>
</reference>
<evidence type="ECO:0000313" key="1">
    <source>
        <dbReference type="EMBL" id="QQL47086.1"/>
    </source>
</evidence>
<dbReference type="AlphaFoldDB" id="A0AAX1K2Q3"/>
<evidence type="ECO:0000313" key="2">
    <source>
        <dbReference type="Proteomes" id="UP000595884"/>
    </source>
</evidence>
<dbReference type="Pfam" id="PF05655">
    <property type="entry name" value="AvrD"/>
    <property type="match status" value="2"/>
</dbReference>
<sequence>MYIDKYLGPYEQRYFGAGHKRTQYEIIDTYISYKQFILVAKMTQKGIWSQKGTKKKNQHLSTIDSVILSTLLVDKYLEMVKENCSDWILKSFEVRSASQPVENIECIDLFLDFEKSSLENKKYAVNVSGMKVTLSFEQIDVDNQISKGQYNYFSSHLKYARHDLKAIDFASDDLVEGIIQRECQNQSYSGLGSAHAGEVSLLEYLVIFSQLCEILVYNHDKIDRKDSRNLWMRYIKAEINGVSDFQAVRAFAKVDRSKKIRKGDNWSMLDVSAGTTDNRVQFTAKLAHILPVVPVNLDQ</sequence>
<gene>
    <name evidence="1" type="ORF">IGS65_008565</name>
</gene>
<dbReference type="EMBL" id="CP066294">
    <property type="protein sequence ID" value="QQL47086.1"/>
    <property type="molecule type" value="Genomic_DNA"/>
</dbReference>